<dbReference type="InterPro" id="IPR052359">
    <property type="entry name" value="HTH-type_reg/antitoxin"/>
</dbReference>
<evidence type="ECO:0000256" key="1">
    <source>
        <dbReference type="ARBA" id="ARBA00023015"/>
    </source>
</evidence>
<dbReference type="AlphaFoldDB" id="A0A256LIG2"/>
<evidence type="ECO:0000313" key="7">
    <source>
        <dbReference type="Proteomes" id="UP000215828"/>
    </source>
</evidence>
<dbReference type="Proteomes" id="UP000215828">
    <property type="component" value="Unassembled WGS sequence"/>
</dbReference>
<evidence type="ECO:0000259" key="4">
    <source>
        <dbReference type="PROSITE" id="PS50943"/>
    </source>
</evidence>
<dbReference type="PANTHER" id="PTHR36511">
    <property type="entry name" value="MERR FAMILY BACTERIAL REGULATORY PROTEIN"/>
    <property type="match status" value="1"/>
</dbReference>
<evidence type="ECO:0000256" key="2">
    <source>
        <dbReference type="ARBA" id="ARBA00023125"/>
    </source>
</evidence>
<sequence length="99" mass="11194">MLSIEESIKEYEAMFQGKPNEVEVVTRTIPVRPEFSAETIKELRKNIGATQATLANLVGVSTRTVEAWESNRSEPNRSAQKLLTLLMQDKSFVDKLQLI</sequence>
<dbReference type="RefSeq" id="WP_060471894.1">
    <property type="nucleotide sequence ID" value="NZ_JBCLTC010000010.1"/>
</dbReference>
<dbReference type="SUPFAM" id="SSF47413">
    <property type="entry name" value="lambda repressor-like DNA-binding domains"/>
    <property type="match status" value="1"/>
</dbReference>
<keyword evidence="8" id="KW-1185">Reference proteome</keyword>
<accession>A0A256LIG2</accession>
<comment type="caution">
    <text evidence="6">The sequence shown here is derived from an EMBL/GenBank/DDBJ whole genome shotgun (WGS) entry which is preliminary data.</text>
</comment>
<evidence type="ECO:0000256" key="3">
    <source>
        <dbReference type="ARBA" id="ARBA00023163"/>
    </source>
</evidence>
<dbReference type="EMBL" id="NGNV01000003">
    <property type="protein sequence ID" value="OYR88918.1"/>
    <property type="molecule type" value="Genomic_DNA"/>
</dbReference>
<gene>
    <name evidence="5" type="ORF">CBF53_00985</name>
    <name evidence="6" type="ORF">CBF70_01855</name>
</gene>
<dbReference type="Pfam" id="PF01381">
    <property type="entry name" value="HTH_3"/>
    <property type="match status" value="1"/>
</dbReference>
<keyword evidence="1" id="KW-0805">Transcription regulation</keyword>
<protein>
    <submittedName>
        <fullName evidence="6">XRE family transcriptional regulator</fullName>
    </submittedName>
</protein>
<proteinExistence type="predicted"/>
<evidence type="ECO:0000313" key="6">
    <source>
        <dbReference type="EMBL" id="OYR92973.1"/>
    </source>
</evidence>
<evidence type="ECO:0000313" key="8">
    <source>
        <dbReference type="Proteomes" id="UP000216316"/>
    </source>
</evidence>
<dbReference type="EMBL" id="NGNX01000005">
    <property type="protein sequence ID" value="OYR92973.1"/>
    <property type="molecule type" value="Genomic_DNA"/>
</dbReference>
<dbReference type="PROSITE" id="PS50943">
    <property type="entry name" value="HTH_CROC1"/>
    <property type="match status" value="1"/>
</dbReference>
<evidence type="ECO:0000313" key="5">
    <source>
        <dbReference type="EMBL" id="OYR88918.1"/>
    </source>
</evidence>
<feature type="domain" description="HTH cro/C1-type" evidence="4">
    <location>
        <begin position="40"/>
        <end position="76"/>
    </location>
</feature>
<organism evidence="6 7">
    <name type="scientific">Lactobacillus taiwanensis</name>
    <dbReference type="NCBI Taxonomy" id="508451"/>
    <lineage>
        <taxon>Bacteria</taxon>
        <taxon>Bacillati</taxon>
        <taxon>Bacillota</taxon>
        <taxon>Bacilli</taxon>
        <taxon>Lactobacillales</taxon>
        <taxon>Lactobacillaceae</taxon>
        <taxon>Lactobacillus</taxon>
    </lineage>
</organism>
<dbReference type="Proteomes" id="UP000216316">
    <property type="component" value="Unassembled WGS sequence"/>
</dbReference>
<reference evidence="6 7" key="1">
    <citation type="submission" date="2017-04" db="EMBL/GenBank/DDBJ databases">
        <authorList>
            <person name="Afonso C.L."/>
            <person name="Miller P.J."/>
            <person name="Scott M.A."/>
            <person name="Spackman E."/>
            <person name="Goraichik I."/>
            <person name="Dimitrov K.M."/>
            <person name="Suarez D.L."/>
            <person name="Swayne D.E."/>
        </authorList>
    </citation>
    <scope>NUCLEOTIDE SEQUENCE [LARGE SCALE GENOMIC DNA]</scope>
    <source>
        <strain evidence="6 7">609q</strain>
    </source>
</reference>
<dbReference type="Gene3D" id="1.10.260.40">
    <property type="entry name" value="lambda repressor-like DNA-binding domains"/>
    <property type="match status" value="1"/>
</dbReference>
<dbReference type="CDD" id="cd00093">
    <property type="entry name" value="HTH_XRE"/>
    <property type="match status" value="1"/>
</dbReference>
<name>A0A256LIG2_9LACO</name>
<dbReference type="InterPro" id="IPR010982">
    <property type="entry name" value="Lambda_DNA-bd_dom_sf"/>
</dbReference>
<dbReference type="PANTHER" id="PTHR36511:SF3">
    <property type="entry name" value="ANTITOXIN HIGA-2"/>
    <property type="match status" value="1"/>
</dbReference>
<keyword evidence="2" id="KW-0238">DNA-binding</keyword>
<reference evidence="7 8" key="3">
    <citation type="submission" date="2017-09" db="EMBL/GenBank/DDBJ databases">
        <title>Tripartite evolution among Lactobacillus johnsonii, Lactobacillus taiwanensis, Lactobacillus reuteri and their rodent host.</title>
        <authorList>
            <person name="Wang T."/>
            <person name="Knowles S."/>
            <person name="Cheng C."/>
        </authorList>
    </citation>
    <scope>NUCLEOTIDE SEQUENCE [LARGE SCALE GENOMIC DNA]</scope>
    <source>
        <strain evidence="6 7">609q</strain>
        <strain evidence="5 8">609u</strain>
    </source>
</reference>
<dbReference type="GO" id="GO:0003677">
    <property type="term" value="F:DNA binding"/>
    <property type="evidence" value="ECO:0007669"/>
    <property type="project" value="UniProtKB-KW"/>
</dbReference>
<reference evidence="5" key="2">
    <citation type="submission" date="2017-05" db="EMBL/GenBank/DDBJ databases">
        <authorList>
            <person name="Lin X.B."/>
            <person name="Stothard P."/>
            <person name="Tasseva G."/>
            <person name="Walter J."/>
        </authorList>
    </citation>
    <scope>NUCLEOTIDE SEQUENCE</scope>
    <source>
        <strain evidence="5">609u</strain>
    </source>
</reference>
<dbReference type="InterPro" id="IPR001387">
    <property type="entry name" value="Cro/C1-type_HTH"/>
</dbReference>
<keyword evidence="3" id="KW-0804">Transcription</keyword>